<reference evidence="3 4" key="1">
    <citation type="submission" date="2016-10" db="EMBL/GenBank/DDBJ databases">
        <title>Draft Genome Sequence of Rhizobacteria Flavobacterium johnsoniae CI04.</title>
        <authorList>
            <person name="Bravo J.I."/>
            <person name="Lozano G.L."/>
            <person name="Handelsman J."/>
        </authorList>
    </citation>
    <scope>NUCLEOTIDE SEQUENCE [LARGE SCALE GENOMIC DNA]</scope>
    <source>
        <strain evidence="3 4">CI04</strain>
    </source>
</reference>
<dbReference type="CDD" id="cd07814">
    <property type="entry name" value="SRPBCC_CalC_Aha1-like"/>
    <property type="match status" value="1"/>
</dbReference>
<dbReference type="Pfam" id="PF08327">
    <property type="entry name" value="AHSA1"/>
    <property type="match status" value="1"/>
</dbReference>
<dbReference type="AlphaFoldDB" id="A0A1J7CNJ6"/>
<dbReference type="Proteomes" id="UP000182826">
    <property type="component" value="Unassembled WGS sequence"/>
</dbReference>
<dbReference type="EMBL" id="MLFK01000007">
    <property type="protein sequence ID" value="OIV41234.1"/>
    <property type="molecule type" value="Genomic_DNA"/>
</dbReference>
<proteinExistence type="inferred from homology"/>
<evidence type="ECO:0000313" key="4">
    <source>
        <dbReference type="Proteomes" id="UP000182826"/>
    </source>
</evidence>
<evidence type="ECO:0000313" key="3">
    <source>
        <dbReference type="EMBL" id="OIV41234.1"/>
    </source>
</evidence>
<gene>
    <name evidence="3" type="ORF">BKM63_11830</name>
</gene>
<comment type="similarity">
    <text evidence="1">Belongs to the AHA1 family.</text>
</comment>
<organism evidence="3 4">
    <name type="scientific">Flavobacterium johnsoniae</name>
    <name type="common">Cytophaga johnsonae</name>
    <dbReference type="NCBI Taxonomy" id="986"/>
    <lineage>
        <taxon>Bacteria</taxon>
        <taxon>Pseudomonadati</taxon>
        <taxon>Bacteroidota</taxon>
        <taxon>Flavobacteriia</taxon>
        <taxon>Flavobacteriales</taxon>
        <taxon>Flavobacteriaceae</taxon>
        <taxon>Flavobacterium</taxon>
    </lineage>
</organism>
<dbReference type="InterPro" id="IPR023393">
    <property type="entry name" value="START-like_dom_sf"/>
</dbReference>
<sequence length="166" mass="18951">MKSDLLMNFAVNKEKNTVNIKREFDASLANVWSAWTEPEILDQWWAPAPFKSETKIMEFKEGGRRLYAMVSPKGEKGWSFFEYTSISPKTNFKHTSTFCDAEGNANSVFGSSHWDITFSEQGDLTVVDITIKRDSLEELEKIIEMGFKEGITAAMQSLDKIFEAKK</sequence>
<feature type="domain" description="Activator of Hsp90 ATPase homologue 1/2-like C-terminal" evidence="2">
    <location>
        <begin position="25"/>
        <end position="163"/>
    </location>
</feature>
<evidence type="ECO:0000256" key="1">
    <source>
        <dbReference type="ARBA" id="ARBA00006817"/>
    </source>
</evidence>
<name>A0A1J7CNJ6_FLAJO</name>
<keyword evidence="4" id="KW-1185">Reference proteome</keyword>
<dbReference type="OrthoDB" id="9795306at2"/>
<dbReference type="RefSeq" id="WP_071636795.1">
    <property type="nucleotide sequence ID" value="NZ_MLFK01000007.1"/>
</dbReference>
<comment type="caution">
    <text evidence="3">The sequence shown here is derived from an EMBL/GenBank/DDBJ whole genome shotgun (WGS) entry which is preliminary data.</text>
</comment>
<protein>
    <submittedName>
        <fullName evidence="3">ATPase</fullName>
    </submittedName>
</protein>
<dbReference type="SUPFAM" id="SSF55961">
    <property type="entry name" value="Bet v1-like"/>
    <property type="match status" value="1"/>
</dbReference>
<evidence type="ECO:0000259" key="2">
    <source>
        <dbReference type="Pfam" id="PF08327"/>
    </source>
</evidence>
<accession>A0A1J7CNJ6</accession>
<dbReference type="Gene3D" id="3.30.530.20">
    <property type="match status" value="1"/>
</dbReference>
<dbReference type="InterPro" id="IPR013538">
    <property type="entry name" value="ASHA1/2-like_C"/>
</dbReference>